<feature type="binding site" evidence="4">
    <location>
        <position position="117"/>
    </location>
    <ligand>
        <name>Mg(2+)</name>
        <dbReference type="ChEBI" id="CHEBI:18420"/>
        <label>1</label>
        <note>catalytic</note>
    </ligand>
</feature>
<dbReference type="PROSITE" id="PS00630">
    <property type="entry name" value="IMP_2"/>
    <property type="match status" value="1"/>
</dbReference>
<dbReference type="SUPFAM" id="SSF56655">
    <property type="entry name" value="Carbohydrate phosphatase"/>
    <property type="match status" value="1"/>
</dbReference>
<gene>
    <name evidence="5" type="ORF">DC366_15015</name>
</gene>
<dbReference type="InterPro" id="IPR020550">
    <property type="entry name" value="Inositol_monophosphatase_CS"/>
</dbReference>
<evidence type="ECO:0000313" key="5">
    <source>
        <dbReference type="EMBL" id="PVA09212.1"/>
    </source>
</evidence>
<evidence type="ECO:0000256" key="2">
    <source>
        <dbReference type="ARBA" id="ARBA00022723"/>
    </source>
</evidence>
<dbReference type="Pfam" id="PF00459">
    <property type="entry name" value="Inositol_P"/>
    <property type="match status" value="1"/>
</dbReference>
<dbReference type="PRINTS" id="PR00377">
    <property type="entry name" value="IMPHPHTASES"/>
</dbReference>
<dbReference type="AlphaFoldDB" id="A0A2T7G468"/>
<feature type="binding site" evidence="4">
    <location>
        <position position="244"/>
    </location>
    <ligand>
        <name>Mg(2+)</name>
        <dbReference type="ChEBI" id="CHEBI:18420"/>
        <label>1</label>
        <note>catalytic</note>
    </ligand>
</feature>
<keyword evidence="3 4" id="KW-0460">Magnesium</keyword>
<dbReference type="Gene3D" id="3.30.540.10">
    <property type="entry name" value="Fructose-1,6-Bisphosphatase, subunit A, domain 1"/>
    <property type="match status" value="1"/>
</dbReference>
<dbReference type="OrthoDB" id="9785695at2"/>
<dbReference type="GO" id="GO:0046872">
    <property type="term" value="F:metal ion binding"/>
    <property type="evidence" value="ECO:0007669"/>
    <property type="project" value="UniProtKB-KW"/>
</dbReference>
<evidence type="ECO:0000313" key="6">
    <source>
        <dbReference type="Proteomes" id="UP000244446"/>
    </source>
</evidence>
<organism evidence="5 6">
    <name type="scientific">Pelagivirga sediminicola</name>
    <dbReference type="NCBI Taxonomy" id="2170575"/>
    <lineage>
        <taxon>Bacteria</taxon>
        <taxon>Pseudomonadati</taxon>
        <taxon>Pseudomonadota</taxon>
        <taxon>Alphaproteobacteria</taxon>
        <taxon>Rhodobacterales</taxon>
        <taxon>Paracoccaceae</taxon>
        <taxon>Pelagivirga</taxon>
    </lineage>
</organism>
<feature type="binding site" evidence="4">
    <location>
        <position position="119"/>
    </location>
    <ligand>
        <name>Mg(2+)</name>
        <dbReference type="ChEBI" id="CHEBI:18420"/>
        <label>1</label>
        <note>catalytic</note>
    </ligand>
</feature>
<comment type="caution">
    <text evidence="5">The sequence shown here is derived from an EMBL/GenBank/DDBJ whole genome shotgun (WGS) entry which is preliminary data.</text>
</comment>
<dbReference type="EMBL" id="QCYH01000010">
    <property type="protein sequence ID" value="PVA09212.1"/>
    <property type="molecule type" value="Genomic_DNA"/>
</dbReference>
<dbReference type="GO" id="GO:0008934">
    <property type="term" value="F:inositol monophosphate 1-phosphatase activity"/>
    <property type="evidence" value="ECO:0007669"/>
    <property type="project" value="TreeGrafter"/>
</dbReference>
<accession>A0A2T7G468</accession>
<feature type="binding site" evidence="4">
    <location>
        <position position="101"/>
    </location>
    <ligand>
        <name>Mg(2+)</name>
        <dbReference type="ChEBI" id="CHEBI:18420"/>
        <label>1</label>
        <note>catalytic</note>
    </ligand>
</feature>
<evidence type="ECO:0000256" key="3">
    <source>
        <dbReference type="ARBA" id="ARBA00022842"/>
    </source>
</evidence>
<dbReference type="InterPro" id="IPR000760">
    <property type="entry name" value="Inositol_monophosphatase-like"/>
</dbReference>
<name>A0A2T7G468_9RHOB</name>
<dbReference type="GO" id="GO:0007165">
    <property type="term" value="P:signal transduction"/>
    <property type="evidence" value="ECO:0007669"/>
    <property type="project" value="TreeGrafter"/>
</dbReference>
<protein>
    <submittedName>
        <fullName evidence="5">Histidinol-phosphatase</fullName>
    </submittedName>
</protein>
<keyword evidence="2 4" id="KW-0479">Metal-binding</keyword>
<dbReference type="GO" id="GO:0046854">
    <property type="term" value="P:phosphatidylinositol phosphate biosynthetic process"/>
    <property type="evidence" value="ECO:0007669"/>
    <property type="project" value="InterPro"/>
</dbReference>
<feature type="binding site" evidence="4">
    <location>
        <position position="120"/>
    </location>
    <ligand>
        <name>Mg(2+)</name>
        <dbReference type="ChEBI" id="CHEBI:18420"/>
        <label>1</label>
        <note>catalytic</note>
    </ligand>
</feature>
<dbReference type="PANTHER" id="PTHR20854:SF4">
    <property type="entry name" value="INOSITOL-1-MONOPHOSPHATASE-RELATED"/>
    <property type="match status" value="1"/>
</dbReference>
<comment type="cofactor">
    <cofactor evidence="4">
        <name>Mg(2+)</name>
        <dbReference type="ChEBI" id="CHEBI:18420"/>
    </cofactor>
</comment>
<comment type="similarity">
    <text evidence="1">Belongs to the inositol monophosphatase superfamily.</text>
</comment>
<reference evidence="5 6" key="1">
    <citation type="submission" date="2018-04" db="EMBL/GenBank/DDBJ databases">
        <title>Pelagivirga bohaiensis gen. nov., sp. nov., a bacterium isolated from the Bohai Sea.</title>
        <authorList>
            <person name="Ji X."/>
        </authorList>
    </citation>
    <scope>NUCLEOTIDE SEQUENCE [LARGE SCALE GENOMIC DNA]</scope>
    <source>
        <strain evidence="5 6">BH-SD19</strain>
    </source>
</reference>
<dbReference type="PANTHER" id="PTHR20854">
    <property type="entry name" value="INOSITOL MONOPHOSPHATASE"/>
    <property type="match status" value="1"/>
</dbReference>
<proteinExistence type="inferred from homology"/>
<dbReference type="GO" id="GO:0006020">
    <property type="term" value="P:inositol metabolic process"/>
    <property type="evidence" value="ECO:0007669"/>
    <property type="project" value="TreeGrafter"/>
</dbReference>
<keyword evidence="6" id="KW-1185">Reference proteome</keyword>
<dbReference type="Gene3D" id="3.40.190.80">
    <property type="match status" value="1"/>
</dbReference>
<dbReference type="CDD" id="cd01641">
    <property type="entry name" value="Bacterial_IMPase_like_1"/>
    <property type="match status" value="1"/>
</dbReference>
<evidence type="ECO:0000256" key="4">
    <source>
        <dbReference type="PIRSR" id="PIRSR600760-2"/>
    </source>
</evidence>
<sequence length="293" mass="30384">MRGQIAVTSDDIICSALRSQDRTDPAEAARIIHIAHRLADAARVAILPHFRTGTLSAENKFAAGATSEGQFDPVTAADHAAERAMRDILAKERPQDAILGEEFGKSDGTSGLTWVLDPIDGTRGFIAGTPTWGVLIAAMDAQGAVYGLIDQPYIGERFEGGLGRACMTGPHGTRALAACGDRALDAATVMTTFPAVGTAAEGAAFAEIAARARIVRYGCDCYAYALLALGQVDLVIEAGLNAYDICAPIAVIEAAGGIVTNWQGGPAVDGGRVVAAAGRVQHDAALKVLSQVR</sequence>
<dbReference type="Proteomes" id="UP000244446">
    <property type="component" value="Unassembled WGS sequence"/>
</dbReference>
<evidence type="ECO:0000256" key="1">
    <source>
        <dbReference type="ARBA" id="ARBA00009759"/>
    </source>
</evidence>